<evidence type="ECO:0000313" key="2">
    <source>
        <dbReference type="EMBL" id="EKM52921.1"/>
    </source>
</evidence>
<proteinExistence type="predicted"/>
<accession>K5USM4</accession>
<feature type="region of interest" description="Disordered" evidence="1">
    <location>
        <begin position="72"/>
        <end position="104"/>
    </location>
</feature>
<dbReference type="InParanoid" id="K5USM4"/>
<dbReference type="KEGG" id="pco:PHACADRAFT_185751"/>
<protein>
    <submittedName>
        <fullName evidence="2">Uncharacterized protein</fullName>
    </submittedName>
</protein>
<feature type="compositionally biased region" description="Polar residues" evidence="1">
    <location>
        <begin position="507"/>
        <end position="517"/>
    </location>
</feature>
<evidence type="ECO:0000313" key="3">
    <source>
        <dbReference type="Proteomes" id="UP000008370"/>
    </source>
</evidence>
<sequence length="643" mass="70629">MFEFLKQIPNVVSRTDGVSNRPSSSPSIIRRQPASVVLPDDGMVFLNEDKTSLAPISEEEREKLGTTASIVDCTDGVPKRSPSFSSRHKPASVSSRDHGTAADSDTSIVGYTDVVSRSSFFPHPARCQPAPMAPGARFGISAYPDGGTDDIPMAGIPLIDIRSTADVSSGESPSRSRVADGAGQNNAVFSTDYGGPDFESKSTEESSSKEWLVMVVEYVEQMRLQQWVSIHGSPLPQPIPLLRDEPFRIQFSRDMRPCWATDAYFWLAFIPRDVAFEGRLFESLQSPFPLITSQVRLPNGHTGQRTSLSEQARYKWSQLEFVLGQLRGLLTRMAGTLPLGLESPPSPSEYGYEHYFSDRKSAYYALEKAQWAFLLHMAYISCLGCMNPSLIDSLNLTGSVWKHVPDEAKIALQLSWIFSKYKTVPRVGAFVDTTLSGQWLHHFDAISAVPGLPLWLHYPEDPSVPLAHQTFKLHAPTKEQIADALENPETYHRILSSREAYGASYSSIPRSVGTSPHTPKGAPESDREYTHPSSDIPFLVASPLVRIKTEAVPLVAAGIETEVDLPVAVILLALRTRVKAALFDSLGPLTNLEGNTRYIPLLIAGSIETNRLPSARSLVAHLRVQVALIESDSSLRSGRGSQI</sequence>
<evidence type="ECO:0000256" key="1">
    <source>
        <dbReference type="SAM" id="MobiDB-lite"/>
    </source>
</evidence>
<dbReference type="AlphaFoldDB" id="K5USM4"/>
<organism evidence="2 3">
    <name type="scientific">Phanerochaete carnosa (strain HHB-10118-sp)</name>
    <name type="common">White-rot fungus</name>
    <name type="synonym">Peniophora carnosa</name>
    <dbReference type="NCBI Taxonomy" id="650164"/>
    <lineage>
        <taxon>Eukaryota</taxon>
        <taxon>Fungi</taxon>
        <taxon>Dikarya</taxon>
        <taxon>Basidiomycota</taxon>
        <taxon>Agaricomycotina</taxon>
        <taxon>Agaricomycetes</taxon>
        <taxon>Polyporales</taxon>
        <taxon>Phanerochaetaceae</taxon>
        <taxon>Phanerochaete</taxon>
    </lineage>
</organism>
<feature type="region of interest" description="Disordered" evidence="1">
    <location>
        <begin position="507"/>
        <end position="532"/>
    </location>
</feature>
<dbReference type="GeneID" id="18910302"/>
<dbReference type="RefSeq" id="XP_007397639.1">
    <property type="nucleotide sequence ID" value="XM_007397577.1"/>
</dbReference>
<feature type="compositionally biased region" description="Polar residues" evidence="1">
    <location>
        <begin position="165"/>
        <end position="175"/>
    </location>
</feature>
<dbReference type="HOGENOM" id="CLU_425841_0_0_1"/>
<feature type="region of interest" description="Disordered" evidence="1">
    <location>
        <begin position="164"/>
        <end position="202"/>
    </location>
</feature>
<gene>
    <name evidence="2" type="ORF">PHACADRAFT_185751</name>
</gene>
<reference evidence="2 3" key="1">
    <citation type="journal article" date="2012" name="BMC Genomics">
        <title>Comparative genomics of the white-rot fungi, Phanerochaete carnosa and P. chrysosporium, to elucidate the genetic basis of the distinct wood types they colonize.</title>
        <authorList>
            <person name="Suzuki H."/>
            <person name="MacDonald J."/>
            <person name="Syed K."/>
            <person name="Salamov A."/>
            <person name="Hori C."/>
            <person name="Aerts A."/>
            <person name="Henrissat B."/>
            <person name="Wiebenga A."/>
            <person name="vanKuyk P.A."/>
            <person name="Barry K."/>
            <person name="Lindquist E."/>
            <person name="LaButti K."/>
            <person name="Lapidus A."/>
            <person name="Lucas S."/>
            <person name="Coutinho P."/>
            <person name="Gong Y."/>
            <person name="Samejima M."/>
            <person name="Mahadevan R."/>
            <person name="Abou-Zaid M."/>
            <person name="de Vries R.P."/>
            <person name="Igarashi K."/>
            <person name="Yadav J.S."/>
            <person name="Grigoriev I.V."/>
            <person name="Master E.R."/>
        </authorList>
    </citation>
    <scope>NUCLEOTIDE SEQUENCE [LARGE SCALE GENOMIC DNA]</scope>
    <source>
        <strain evidence="2 3">HHB-10118-sp</strain>
    </source>
</reference>
<keyword evidence="3" id="KW-1185">Reference proteome</keyword>
<dbReference type="EMBL" id="JH930474">
    <property type="protein sequence ID" value="EKM52921.1"/>
    <property type="molecule type" value="Genomic_DNA"/>
</dbReference>
<name>K5USM4_PHACS</name>
<dbReference type="Proteomes" id="UP000008370">
    <property type="component" value="Unassembled WGS sequence"/>
</dbReference>